<evidence type="ECO:0000313" key="1">
    <source>
        <dbReference type="EMBL" id="KAG5579241.1"/>
    </source>
</evidence>
<proteinExistence type="predicted"/>
<gene>
    <name evidence="1" type="ORF">H5410_049868</name>
</gene>
<keyword evidence="2" id="KW-1185">Reference proteome</keyword>
<dbReference type="Proteomes" id="UP000824120">
    <property type="component" value="Chromosome 10"/>
</dbReference>
<sequence length="87" mass="10632">MCSIDGSLNMEAEVMLKEKHKRGTISCREYYCYKLQIRDDENIVLHAGRLFQQYMEFWMFYVRGREASHIGKQRYFHLALWRSKRYA</sequence>
<dbReference type="OrthoDB" id="1900198at2759"/>
<accession>A0A9J5WTV0</accession>
<dbReference type="EMBL" id="JACXVP010000010">
    <property type="protein sequence ID" value="KAG5579241.1"/>
    <property type="molecule type" value="Genomic_DNA"/>
</dbReference>
<dbReference type="AlphaFoldDB" id="A0A9J5WTV0"/>
<organism evidence="1 2">
    <name type="scientific">Solanum commersonii</name>
    <name type="common">Commerson's wild potato</name>
    <name type="synonym">Commerson's nightshade</name>
    <dbReference type="NCBI Taxonomy" id="4109"/>
    <lineage>
        <taxon>Eukaryota</taxon>
        <taxon>Viridiplantae</taxon>
        <taxon>Streptophyta</taxon>
        <taxon>Embryophyta</taxon>
        <taxon>Tracheophyta</taxon>
        <taxon>Spermatophyta</taxon>
        <taxon>Magnoliopsida</taxon>
        <taxon>eudicotyledons</taxon>
        <taxon>Gunneridae</taxon>
        <taxon>Pentapetalae</taxon>
        <taxon>asterids</taxon>
        <taxon>lamiids</taxon>
        <taxon>Solanales</taxon>
        <taxon>Solanaceae</taxon>
        <taxon>Solanoideae</taxon>
        <taxon>Solaneae</taxon>
        <taxon>Solanum</taxon>
    </lineage>
</organism>
<evidence type="ECO:0000313" key="2">
    <source>
        <dbReference type="Proteomes" id="UP000824120"/>
    </source>
</evidence>
<protein>
    <submittedName>
        <fullName evidence="1">Uncharacterized protein</fullName>
    </submittedName>
</protein>
<name>A0A9J5WTV0_SOLCO</name>
<reference evidence="1 2" key="1">
    <citation type="submission" date="2020-09" db="EMBL/GenBank/DDBJ databases">
        <title>De no assembly of potato wild relative species, Solanum commersonii.</title>
        <authorList>
            <person name="Cho K."/>
        </authorList>
    </citation>
    <scope>NUCLEOTIDE SEQUENCE [LARGE SCALE GENOMIC DNA]</scope>
    <source>
        <strain evidence="1">LZ3.2</strain>
        <tissue evidence="1">Leaf</tissue>
    </source>
</reference>
<comment type="caution">
    <text evidence="1">The sequence shown here is derived from an EMBL/GenBank/DDBJ whole genome shotgun (WGS) entry which is preliminary data.</text>
</comment>